<name>A0A9D1FNX8_9FIRM</name>
<proteinExistence type="predicted"/>
<keyword evidence="1" id="KW-0418">Kinase</keyword>
<dbReference type="InterPro" id="IPR027417">
    <property type="entry name" value="P-loop_NTPase"/>
</dbReference>
<keyword evidence="1" id="KW-0808">Transferase</keyword>
<gene>
    <name evidence="1" type="ORF">IAB51_08880</name>
</gene>
<protein>
    <submittedName>
        <fullName evidence="1">Adenylate kinase</fullName>
    </submittedName>
</protein>
<accession>A0A9D1FNX8</accession>
<comment type="caution">
    <text evidence="1">The sequence shown here is derived from an EMBL/GenBank/DDBJ whole genome shotgun (WGS) entry which is preliminary data.</text>
</comment>
<dbReference type="Gene3D" id="3.40.50.300">
    <property type="entry name" value="P-loop containing nucleotide triphosphate hydrolases"/>
    <property type="match status" value="1"/>
</dbReference>
<reference evidence="1" key="1">
    <citation type="submission" date="2020-10" db="EMBL/GenBank/DDBJ databases">
        <authorList>
            <person name="Gilroy R."/>
        </authorList>
    </citation>
    <scope>NUCLEOTIDE SEQUENCE</scope>
    <source>
        <strain evidence="1">CHK199-13235</strain>
    </source>
</reference>
<evidence type="ECO:0000313" key="1">
    <source>
        <dbReference type="EMBL" id="HIS76908.1"/>
    </source>
</evidence>
<dbReference type="SUPFAM" id="SSF52540">
    <property type="entry name" value="P-loop containing nucleoside triphosphate hydrolases"/>
    <property type="match status" value="1"/>
</dbReference>
<dbReference type="GO" id="GO:0016301">
    <property type="term" value="F:kinase activity"/>
    <property type="evidence" value="ECO:0007669"/>
    <property type="project" value="UniProtKB-KW"/>
</dbReference>
<sequence>MVILIAGGSHTGKTCLAQRLLEKYRFPYLSIDHLKMGLIRSGLCPLTPESPDEELTAYLWPVVREMVKTNIENSQNLIAEGCYIPFDYEKDFAPEYQKEIRYACLVFSEGYIQEHFEQVKAHASDIENRLDDSWFTKEMMLSENRQNLDACREHGLPYILVDNEYQVEEAMERLLAQNNRKGTEV</sequence>
<evidence type="ECO:0000313" key="2">
    <source>
        <dbReference type="Proteomes" id="UP000824002"/>
    </source>
</evidence>
<organism evidence="1 2">
    <name type="scientific">Candidatus Merdivicinus excrementipullorum</name>
    <dbReference type="NCBI Taxonomy" id="2840867"/>
    <lineage>
        <taxon>Bacteria</taxon>
        <taxon>Bacillati</taxon>
        <taxon>Bacillota</taxon>
        <taxon>Clostridia</taxon>
        <taxon>Eubacteriales</taxon>
        <taxon>Oscillospiraceae</taxon>
        <taxon>Oscillospiraceae incertae sedis</taxon>
        <taxon>Candidatus Merdivicinus</taxon>
    </lineage>
</organism>
<dbReference type="EMBL" id="DVJP01000058">
    <property type="protein sequence ID" value="HIS76908.1"/>
    <property type="molecule type" value="Genomic_DNA"/>
</dbReference>
<reference evidence="1" key="2">
    <citation type="journal article" date="2021" name="PeerJ">
        <title>Extensive microbial diversity within the chicken gut microbiome revealed by metagenomics and culture.</title>
        <authorList>
            <person name="Gilroy R."/>
            <person name="Ravi A."/>
            <person name="Getino M."/>
            <person name="Pursley I."/>
            <person name="Horton D.L."/>
            <person name="Alikhan N.F."/>
            <person name="Baker D."/>
            <person name="Gharbi K."/>
            <person name="Hall N."/>
            <person name="Watson M."/>
            <person name="Adriaenssens E.M."/>
            <person name="Foster-Nyarko E."/>
            <person name="Jarju S."/>
            <person name="Secka A."/>
            <person name="Antonio M."/>
            <person name="Oren A."/>
            <person name="Chaudhuri R.R."/>
            <person name="La Ragione R."/>
            <person name="Hildebrand F."/>
            <person name="Pallen M.J."/>
        </authorList>
    </citation>
    <scope>NUCLEOTIDE SEQUENCE</scope>
    <source>
        <strain evidence="1">CHK199-13235</strain>
    </source>
</reference>
<dbReference type="AlphaFoldDB" id="A0A9D1FNX8"/>
<dbReference type="Proteomes" id="UP000824002">
    <property type="component" value="Unassembled WGS sequence"/>
</dbReference>